<evidence type="ECO:0000313" key="2">
    <source>
        <dbReference type="EMBL" id="QFS51547.1"/>
    </source>
</evidence>
<keyword evidence="3" id="KW-1185">Reference proteome</keyword>
<evidence type="ECO:0000313" key="1">
    <source>
        <dbReference type="EMBL" id="QFS49705.1"/>
    </source>
</evidence>
<accession>A0A5P8WA90</accession>
<dbReference type="Proteomes" id="UP000326678">
    <property type="component" value="Chromosome Gxm2"/>
</dbReference>
<organism evidence="1 3">
    <name type="scientific">Nostoc sphaeroides CCNUC1</name>
    <dbReference type="NCBI Taxonomy" id="2653204"/>
    <lineage>
        <taxon>Bacteria</taxon>
        <taxon>Bacillati</taxon>
        <taxon>Cyanobacteriota</taxon>
        <taxon>Cyanophyceae</taxon>
        <taxon>Nostocales</taxon>
        <taxon>Nostocaceae</taxon>
        <taxon>Nostoc</taxon>
    </lineage>
</organism>
<sequence>MDGVIFRHRLRSHCNSHELLELLVFSGGLVSAAFFVVEAGAGVGLDAIRFATDGVFAAGSCDLAELLQPAIAIANSIAPTIIRSCFNQIYEKLIIDKDTSLGFHILKMQSIQTPTILDEICAVGTFAYHNVFLTSLGV</sequence>
<reference evidence="1 3" key="1">
    <citation type="submission" date="2019-10" db="EMBL/GenBank/DDBJ databases">
        <title>Genomic and transcriptomic insights into the perfect genentic adaptation of a filamentous nitrogen-fixing cyanobacterium to rice fields.</title>
        <authorList>
            <person name="Chen Z."/>
        </authorList>
    </citation>
    <scope>NUCLEOTIDE SEQUENCE [LARGE SCALE GENOMIC DNA]</scope>
    <source>
        <strain evidence="1">CCNUC1</strain>
    </source>
</reference>
<name>A0A5P8WA90_9NOSO</name>
<protein>
    <submittedName>
        <fullName evidence="1">Uncharacterized protein</fullName>
    </submittedName>
</protein>
<dbReference type="KEGG" id="nsh:GXM_07199"/>
<dbReference type="AlphaFoldDB" id="A0A5P8WA90"/>
<proteinExistence type="predicted"/>
<dbReference type="EMBL" id="CP045227">
    <property type="protein sequence ID" value="QFS49705.1"/>
    <property type="molecule type" value="Genomic_DNA"/>
</dbReference>
<evidence type="ECO:0000313" key="3">
    <source>
        <dbReference type="Proteomes" id="UP000326678"/>
    </source>
</evidence>
<dbReference type="KEGG" id="nsh:GXM_09041"/>
<gene>
    <name evidence="1" type="ORF">GXM_07199</name>
    <name evidence="2" type="ORF">GXM_09041</name>
</gene>
<dbReference type="EMBL" id="CP045227">
    <property type="protein sequence ID" value="QFS51547.1"/>
    <property type="molecule type" value="Genomic_DNA"/>
</dbReference>